<evidence type="ECO:0000313" key="1">
    <source>
        <dbReference type="EMBL" id="GHP14384.1"/>
    </source>
</evidence>
<organism evidence="1 2">
    <name type="scientific">Lentilactobacillus fungorum</name>
    <dbReference type="NCBI Taxonomy" id="2201250"/>
    <lineage>
        <taxon>Bacteria</taxon>
        <taxon>Bacillati</taxon>
        <taxon>Bacillota</taxon>
        <taxon>Bacilli</taxon>
        <taxon>Lactobacillales</taxon>
        <taxon>Lactobacillaceae</taxon>
        <taxon>Lentilactobacillus</taxon>
    </lineage>
</organism>
<proteinExistence type="predicted"/>
<comment type="caution">
    <text evidence="1">The sequence shown here is derived from an EMBL/GenBank/DDBJ whole genome shotgun (WGS) entry which is preliminary data.</text>
</comment>
<keyword evidence="2" id="KW-1185">Reference proteome</keyword>
<evidence type="ECO:0000313" key="2">
    <source>
        <dbReference type="Proteomes" id="UP000604765"/>
    </source>
</evidence>
<dbReference type="Proteomes" id="UP000604765">
    <property type="component" value="Unassembled WGS sequence"/>
</dbReference>
<gene>
    <name evidence="1" type="ORF">YK48G_18090</name>
</gene>
<name>A0ABQ3W1D4_9LACO</name>
<protein>
    <submittedName>
        <fullName evidence="1">Uncharacterized protein</fullName>
    </submittedName>
</protein>
<accession>A0ABQ3W1D4</accession>
<dbReference type="EMBL" id="BNJR01000016">
    <property type="protein sequence ID" value="GHP14384.1"/>
    <property type="molecule type" value="Genomic_DNA"/>
</dbReference>
<sequence length="50" mass="6055">MIAKLPMVAMNSDMVPTVVFKQFNNFSRIYDRLPHRYQFILEHIFVRVIK</sequence>
<reference evidence="1 2" key="1">
    <citation type="journal article" date="2021" name="Int. J. Syst. Evol. Microbiol.">
        <title>Lentilactobacillus fungorum sp. nov., isolated from spent mushroom substrates.</title>
        <authorList>
            <person name="Tohno M."/>
            <person name="Tanizawa Y."/>
            <person name="Kojima Y."/>
            <person name="Sakamoto M."/>
            <person name="Ohkuma M."/>
            <person name="Kobayashi H."/>
        </authorList>
    </citation>
    <scope>NUCLEOTIDE SEQUENCE [LARGE SCALE GENOMIC DNA]</scope>
    <source>
        <strain evidence="1 2">YK48G</strain>
    </source>
</reference>